<dbReference type="EMBL" id="CM003612">
    <property type="protein sequence ID" value="KYP59104.1"/>
    <property type="molecule type" value="Genomic_DNA"/>
</dbReference>
<evidence type="ECO:0000313" key="2">
    <source>
        <dbReference type="Proteomes" id="UP000075243"/>
    </source>
</evidence>
<dbReference type="Gene3D" id="3.60.10.10">
    <property type="entry name" value="Endonuclease/exonuclease/phosphatase"/>
    <property type="match status" value="1"/>
</dbReference>
<dbReference type="PANTHER" id="PTHR33710">
    <property type="entry name" value="BNAC02G09200D PROTEIN"/>
    <property type="match status" value="1"/>
</dbReference>
<sequence>GAWMCLGDFNEIVSHDEYRGNGHPYSASMNDLAAFKDSCLLHDITCAGPKFTWTNNRSGQARTDKKLDRFMCNDQFISSWTRLSGLVLPRVRSDHHPIMLSVNNLTKPQASRFKFLSMWLQHPDCRNIVATAWTTRVLGKLMQILSQKLKIIKGALRTWNKNTFGNVHE</sequence>
<dbReference type="InterPro" id="IPR036691">
    <property type="entry name" value="Endo/exonu/phosph_ase_sf"/>
</dbReference>
<accession>A0A151SWE1</accession>
<dbReference type="OMA" id="GINRICS"/>
<protein>
    <recommendedName>
        <fullName evidence="3">Endonuclease/exonuclease/phosphatase domain-containing protein</fullName>
    </recommendedName>
</protein>
<feature type="non-terminal residue" evidence="1">
    <location>
        <position position="1"/>
    </location>
</feature>
<dbReference type="PANTHER" id="PTHR33710:SF77">
    <property type="entry name" value="DNASE I-LIKE SUPERFAMILY PROTEIN"/>
    <property type="match status" value="1"/>
</dbReference>
<organism evidence="1 2">
    <name type="scientific">Cajanus cajan</name>
    <name type="common">Pigeon pea</name>
    <name type="synonym">Cajanus indicus</name>
    <dbReference type="NCBI Taxonomy" id="3821"/>
    <lineage>
        <taxon>Eukaryota</taxon>
        <taxon>Viridiplantae</taxon>
        <taxon>Streptophyta</taxon>
        <taxon>Embryophyta</taxon>
        <taxon>Tracheophyta</taxon>
        <taxon>Spermatophyta</taxon>
        <taxon>Magnoliopsida</taxon>
        <taxon>eudicotyledons</taxon>
        <taxon>Gunneridae</taxon>
        <taxon>Pentapetalae</taxon>
        <taxon>rosids</taxon>
        <taxon>fabids</taxon>
        <taxon>Fabales</taxon>
        <taxon>Fabaceae</taxon>
        <taxon>Papilionoideae</taxon>
        <taxon>50 kb inversion clade</taxon>
        <taxon>NPAAA clade</taxon>
        <taxon>indigoferoid/millettioid clade</taxon>
        <taxon>Phaseoleae</taxon>
        <taxon>Cajanus</taxon>
    </lineage>
</organism>
<proteinExistence type="predicted"/>
<keyword evidence="2" id="KW-1185">Reference proteome</keyword>
<reference evidence="1 2" key="1">
    <citation type="journal article" date="2012" name="Nat. Biotechnol.">
        <title>Draft genome sequence of pigeonpea (Cajanus cajan), an orphan legume crop of resource-poor farmers.</title>
        <authorList>
            <person name="Varshney R.K."/>
            <person name="Chen W."/>
            <person name="Li Y."/>
            <person name="Bharti A.K."/>
            <person name="Saxena R.K."/>
            <person name="Schlueter J.A."/>
            <person name="Donoghue M.T."/>
            <person name="Azam S."/>
            <person name="Fan G."/>
            <person name="Whaley A.M."/>
            <person name="Farmer A.D."/>
            <person name="Sheridan J."/>
            <person name="Iwata A."/>
            <person name="Tuteja R."/>
            <person name="Penmetsa R.V."/>
            <person name="Wu W."/>
            <person name="Upadhyaya H.D."/>
            <person name="Yang S.P."/>
            <person name="Shah T."/>
            <person name="Saxena K.B."/>
            <person name="Michael T."/>
            <person name="McCombie W.R."/>
            <person name="Yang B."/>
            <person name="Zhang G."/>
            <person name="Yang H."/>
            <person name="Wang J."/>
            <person name="Spillane C."/>
            <person name="Cook D.R."/>
            <person name="May G.D."/>
            <person name="Xu X."/>
            <person name="Jackson S.A."/>
        </authorList>
    </citation>
    <scope>NUCLEOTIDE SEQUENCE [LARGE SCALE GENOMIC DNA]</scope>
    <source>
        <strain evidence="2">cv. Asha</strain>
    </source>
</reference>
<dbReference type="Proteomes" id="UP000075243">
    <property type="component" value="Chromosome 10"/>
</dbReference>
<evidence type="ECO:0000313" key="1">
    <source>
        <dbReference type="EMBL" id="KYP59104.1"/>
    </source>
</evidence>
<name>A0A151SWE1_CAJCA</name>
<dbReference type="AlphaFoldDB" id="A0A151SWE1"/>
<dbReference type="Gramene" id="C.cajan_14108.t">
    <property type="protein sequence ID" value="C.cajan_14108.t.cds1"/>
    <property type="gene ID" value="C.cajan_14108"/>
</dbReference>
<gene>
    <name evidence="1" type="ORF">KK1_014532</name>
</gene>
<dbReference type="SUPFAM" id="SSF56219">
    <property type="entry name" value="DNase I-like"/>
    <property type="match status" value="1"/>
</dbReference>
<evidence type="ECO:0008006" key="3">
    <source>
        <dbReference type="Google" id="ProtNLM"/>
    </source>
</evidence>